<dbReference type="InterPro" id="IPR009091">
    <property type="entry name" value="RCC1/BLIP-II"/>
</dbReference>
<feature type="repeat" description="RCC1" evidence="3">
    <location>
        <begin position="87"/>
        <end position="132"/>
    </location>
</feature>
<dbReference type="PROSITE" id="PS00626">
    <property type="entry name" value="RCC1_2"/>
    <property type="match status" value="3"/>
</dbReference>
<dbReference type="STRING" id="1890364.A0A2P6N770"/>
<evidence type="ECO:0000313" key="5">
    <source>
        <dbReference type="EMBL" id="PRP79794.1"/>
    </source>
</evidence>
<gene>
    <name evidence="5" type="ORF">PROFUN_12548</name>
</gene>
<dbReference type="PANTHER" id="PTHR45982">
    <property type="entry name" value="REGULATOR OF CHROMOSOME CONDENSATION"/>
    <property type="match status" value="1"/>
</dbReference>
<feature type="repeat" description="RCC1" evidence="3">
    <location>
        <begin position="133"/>
        <end position="181"/>
    </location>
</feature>
<name>A0A2P6N770_9EUKA</name>
<dbReference type="PRINTS" id="PR00633">
    <property type="entry name" value="RCCNDNSATION"/>
</dbReference>
<dbReference type="EMBL" id="MDYQ01000170">
    <property type="protein sequence ID" value="PRP79794.1"/>
    <property type="molecule type" value="Genomic_DNA"/>
</dbReference>
<dbReference type="Pfam" id="PF25390">
    <property type="entry name" value="WD40_RLD"/>
    <property type="match status" value="1"/>
</dbReference>
<organism evidence="5 6">
    <name type="scientific">Planoprotostelium fungivorum</name>
    <dbReference type="NCBI Taxonomy" id="1890364"/>
    <lineage>
        <taxon>Eukaryota</taxon>
        <taxon>Amoebozoa</taxon>
        <taxon>Evosea</taxon>
        <taxon>Variosea</taxon>
        <taxon>Cavosteliida</taxon>
        <taxon>Cavosteliaceae</taxon>
        <taxon>Planoprotostelium</taxon>
    </lineage>
</organism>
<sequence>MIRFTGIASTLRSRLAPRYLQKNLSTTQNGPSKVVMTWGSSSDGQLGRSTNDFNFNYPGMVPLAGNPVKVSCGDLSTFAVIENGGDHRLFGWGRINDAPLRIPQEISSKFLKNRQVVDIASGQSHSLLLLDDKKVYSFGNGLDGQLGRKSRDPSIAPVEGIEERVKSVSCGWNHSLALGESGTLYVWGNSLYDQIGNGTFQHSASPVRVDNVDRPIVSMAGGVSHSVFLTNDDLIHVFGRDIMRGVQGHPGLKKLSMPEKKKPRKVISGLNHVLVFCQDGAIVSFGDNSEGQAGTDDVATKTSPRVILEGCENVGTGPEHCLATRGDHLLCWGLGQDYQCLPERSIFNRPRRYELFEKMKIHQLCGGSSHSTIIADATDEMMWKKLNNRGKY</sequence>
<comment type="caution">
    <text evidence="5">The sequence shown here is derived from an EMBL/GenBank/DDBJ whole genome shotgun (WGS) entry which is preliminary data.</text>
</comment>
<dbReference type="SUPFAM" id="SSF50985">
    <property type="entry name" value="RCC1/BLIP-II"/>
    <property type="match status" value="1"/>
</dbReference>
<keyword evidence="6" id="KW-1185">Reference proteome</keyword>
<dbReference type="InterPro" id="IPR051553">
    <property type="entry name" value="Ran_GTPase-activating"/>
</dbReference>
<evidence type="ECO:0000256" key="3">
    <source>
        <dbReference type="PROSITE-ProRule" id="PRU00235"/>
    </source>
</evidence>
<dbReference type="Proteomes" id="UP000241769">
    <property type="component" value="Unassembled WGS sequence"/>
</dbReference>
<dbReference type="OrthoDB" id="8068875at2759"/>
<feature type="repeat" description="RCC1" evidence="3">
    <location>
        <begin position="182"/>
        <end position="232"/>
    </location>
</feature>
<feature type="repeat" description="RCC1" evidence="3">
    <location>
        <begin position="33"/>
        <end position="83"/>
    </location>
</feature>
<feature type="repeat" description="RCC1" evidence="3">
    <location>
        <begin position="280"/>
        <end position="327"/>
    </location>
</feature>
<evidence type="ECO:0000313" key="6">
    <source>
        <dbReference type="Proteomes" id="UP000241769"/>
    </source>
</evidence>
<evidence type="ECO:0000256" key="1">
    <source>
        <dbReference type="ARBA" id="ARBA00022658"/>
    </source>
</evidence>
<dbReference type="PROSITE" id="PS50012">
    <property type="entry name" value="RCC1_3"/>
    <property type="match status" value="5"/>
</dbReference>
<proteinExistence type="predicted"/>
<dbReference type="Gene3D" id="2.130.10.30">
    <property type="entry name" value="Regulator of chromosome condensation 1/beta-lactamase-inhibitor protein II"/>
    <property type="match status" value="2"/>
</dbReference>
<reference evidence="5 6" key="1">
    <citation type="journal article" date="2018" name="Genome Biol. Evol.">
        <title>Multiple Roots of Fruiting Body Formation in Amoebozoa.</title>
        <authorList>
            <person name="Hillmann F."/>
            <person name="Forbes G."/>
            <person name="Novohradska S."/>
            <person name="Ferling I."/>
            <person name="Riege K."/>
            <person name="Groth M."/>
            <person name="Westermann M."/>
            <person name="Marz M."/>
            <person name="Spaller T."/>
            <person name="Winckler T."/>
            <person name="Schaap P."/>
            <person name="Glockner G."/>
        </authorList>
    </citation>
    <scope>NUCLEOTIDE SEQUENCE [LARGE SCALE GENOMIC DNA]</scope>
    <source>
        <strain evidence="5 6">Jena</strain>
    </source>
</reference>
<dbReference type="InterPro" id="IPR058923">
    <property type="entry name" value="RCC1-like_dom"/>
</dbReference>
<accession>A0A2P6N770</accession>
<dbReference type="InParanoid" id="A0A2P6N770"/>
<feature type="domain" description="RCC1-like" evidence="4">
    <location>
        <begin position="34"/>
        <end position="250"/>
    </location>
</feature>
<evidence type="ECO:0000256" key="2">
    <source>
        <dbReference type="ARBA" id="ARBA00022737"/>
    </source>
</evidence>
<keyword evidence="1" id="KW-0344">Guanine-nucleotide releasing factor</keyword>
<dbReference type="AlphaFoldDB" id="A0A2P6N770"/>
<dbReference type="InterPro" id="IPR000408">
    <property type="entry name" value="Reg_chr_condens"/>
</dbReference>
<keyword evidence="2" id="KW-0677">Repeat</keyword>
<evidence type="ECO:0000259" key="4">
    <source>
        <dbReference type="Pfam" id="PF25390"/>
    </source>
</evidence>
<dbReference type="PANTHER" id="PTHR45982:SF1">
    <property type="entry name" value="REGULATOR OF CHROMOSOME CONDENSATION"/>
    <property type="match status" value="1"/>
</dbReference>
<protein>
    <submittedName>
        <fullName evidence="5">Regulator of chromosome condensation-like protein</fullName>
    </submittedName>
</protein>